<dbReference type="PROSITE" id="PS50879">
    <property type="entry name" value="RNASE_H_1"/>
    <property type="match status" value="1"/>
</dbReference>
<dbReference type="GO" id="GO:0004523">
    <property type="term" value="F:RNA-DNA hybrid ribonuclease activity"/>
    <property type="evidence" value="ECO:0007669"/>
    <property type="project" value="UniProtKB-EC"/>
</dbReference>
<dbReference type="EC" id="3.1.26.4" evidence="3"/>
<evidence type="ECO:0000259" key="8">
    <source>
        <dbReference type="PROSITE" id="PS50879"/>
    </source>
</evidence>
<sequence>MSSKDLEILLYKNKLNQMTLVDLLPNLSKTTVTHVLRDLNHTAQLTEDNAVYIFTDGNCKRNGKSGSKGGYAVFFTEEPDSPFSNLNYSAIIAKDPTNQKAELMAMLKVFEILHEHQSLFIDKPIVIVSDSMYSIKCLTEWYRNWVRNDWKTSKGEPVKNDLLIKRIIEIRKTLGPLDKNITFKHIHSHTVCPANRESKEYFLWYGNDRVDKMINEILV</sequence>
<evidence type="ECO:0000256" key="4">
    <source>
        <dbReference type="ARBA" id="ARBA00022722"/>
    </source>
</evidence>
<accession>A0A6C0H7P2</accession>
<keyword evidence="7" id="KW-0378">Hydrolase</keyword>
<dbReference type="Gene3D" id="3.30.420.10">
    <property type="entry name" value="Ribonuclease H-like superfamily/Ribonuclease H"/>
    <property type="match status" value="1"/>
</dbReference>
<evidence type="ECO:0000256" key="2">
    <source>
        <dbReference type="ARBA" id="ARBA00005300"/>
    </source>
</evidence>
<dbReference type="CDD" id="cd09280">
    <property type="entry name" value="RNase_HI_eukaryote_like"/>
    <property type="match status" value="1"/>
</dbReference>
<dbReference type="InterPro" id="IPR036397">
    <property type="entry name" value="RNaseH_sf"/>
</dbReference>
<dbReference type="PANTHER" id="PTHR10642:SF26">
    <property type="entry name" value="RIBONUCLEASE H1"/>
    <property type="match status" value="1"/>
</dbReference>
<evidence type="ECO:0000256" key="3">
    <source>
        <dbReference type="ARBA" id="ARBA00012180"/>
    </source>
</evidence>
<evidence type="ECO:0000256" key="6">
    <source>
        <dbReference type="ARBA" id="ARBA00022759"/>
    </source>
</evidence>
<evidence type="ECO:0000256" key="5">
    <source>
        <dbReference type="ARBA" id="ARBA00022723"/>
    </source>
</evidence>
<keyword evidence="4" id="KW-0540">Nuclease</keyword>
<dbReference type="EMBL" id="MN739891">
    <property type="protein sequence ID" value="QHT76236.1"/>
    <property type="molecule type" value="Genomic_DNA"/>
</dbReference>
<dbReference type="InterPro" id="IPR050092">
    <property type="entry name" value="RNase_H"/>
</dbReference>
<keyword evidence="5" id="KW-0479">Metal-binding</keyword>
<dbReference type="AlphaFoldDB" id="A0A6C0H7P2"/>
<keyword evidence="6" id="KW-0255">Endonuclease</keyword>
<reference evidence="9" key="1">
    <citation type="journal article" date="2020" name="Nature">
        <title>Giant virus diversity and host interactions through global metagenomics.</title>
        <authorList>
            <person name="Schulz F."/>
            <person name="Roux S."/>
            <person name="Paez-Espino D."/>
            <person name="Jungbluth S."/>
            <person name="Walsh D.A."/>
            <person name="Denef V.J."/>
            <person name="McMahon K.D."/>
            <person name="Konstantinidis K.T."/>
            <person name="Eloe-Fadrosh E.A."/>
            <person name="Kyrpides N.C."/>
            <person name="Woyke T."/>
        </authorList>
    </citation>
    <scope>NUCLEOTIDE SEQUENCE</scope>
    <source>
        <strain evidence="9">GVMAG-M-3300023179-73</strain>
    </source>
</reference>
<dbReference type="GO" id="GO:0003676">
    <property type="term" value="F:nucleic acid binding"/>
    <property type="evidence" value="ECO:0007669"/>
    <property type="project" value="InterPro"/>
</dbReference>
<organism evidence="9">
    <name type="scientific">viral metagenome</name>
    <dbReference type="NCBI Taxonomy" id="1070528"/>
    <lineage>
        <taxon>unclassified sequences</taxon>
        <taxon>metagenomes</taxon>
        <taxon>organismal metagenomes</taxon>
    </lineage>
</organism>
<dbReference type="GO" id="GO:0046872">
    <property type="term" value="F:metal ion binding"/>
    <property type="evidence" value="ECO:0007669"/>
    <property type="project" value="UniProtKB-KW"/>
</dbReference>
<dbReference type="InterPro" id="IPR012337">
    <property type="entry name" value="RNaseH-like_sf"/>
</dbReference>
<comment type="similarity">
    <text evidence="2">Belongs to the RNase H family.</text>
</comment>
<evidence type="ECO:0000313" key="9">
    <source>
        <dbReference type="EMBL" id="QHT76236.1"/>
    </source>
</evidence>
<evidence type="ECO:0000256" key="7">
    <source>
        <dbReference type="ARBA" id="ARBA00022801"/>
    </source>
</evidence>
<name>A0A6C0H7P2_9ZZZZ</name>
<dbReference type="SUPFAM" id="SSF53098">
    <property type="entry name" value="Ribonuclease H-like"/>
    <property type="match status" value="1"/>
</dbReference>
<protein>
    <recommendedName>
        <fullName evidence="3">ribonuclease H</fullName>
        <ecNumber evidence="3">3.1.26.4</ecNumber>
    </recommendedName>
</protein>
<feature type="domain" description="RNase H type-1" evidence="8">
    <location>
        <begin position="47"/>
        <end position="219"/>
    </location>
</feature>
<dbReference type="InterPro" id="IPR002156">
    <property type="entry name" value="RNaseH_domain"/>
</dbReference>
<dbReference type="GO" id="GO:0043137">
    <property type="term" value="P:DNA replication, removal of RNA primer"/>
    <property type="evidence" value="ECO:0007669"/>
    <property type="project" value="TreeGrafter"/>
</dbReference>
<dbReference type="PANTHER" id="PTHR10642">
    <property type="entry name" value="RIBONUCLEASE H1"/>
    <property type="match status" value="1"/>
</dbReference>
<evidence type="ECO:0000256" key="1">
    <source>
        <dbReference type="ARBA" id="ARBA00000077"/>
    </source>
</evidence>
<proteinExistence type="inferred from homology"/>
<comment type="catalytic activity">
    <reaction evidence="1">
        <text>Endonucleolytic cleavage to 5'-phosphomonoester.</text>
        <dbReference type="EC" id="3.1.26.4"/>
    </reaction>
</comment>
<dbReference type="Pfam" id="PF00075">
    <property type="entry name" value="RNase_H"/>
    <property type="match status" value="1"/>
</dbReference>